<dbReference type="GO" id="GO:0031440">
    <property type="term" value="P:regulation of mRNA 3'-end processing"/>
    <property type="evidence" value="ECO:0007669"/>
    <property type="project" value="TreeGrafter"/>
</dbReference>
<feature type="compositionally biased region" description="Gly residues" evidence="1">
    <location>
        <begin position="863"/>
        <end position="873"/>
    </location>
</feature>
<protein>
    <recommendedName>
        <fullName evidence="2">TFIIS central domain-containing protein</fullName>
    </recommendedName>
</protein>
<accession>A0A9P6DVH2</accession>
<feature type="compositionally biased region" description="Polar residues" evidence="1">
    <location>
        <begin position="442"/>
        <end position="462"/>
    </location>
</feature>
<feature type="region of interest" description="Disordered" evidence="1">
    <location>
        <begin position="812"/>
        <end position="930"/>
    </location>
</feature>
<proteinExistence type="predicted"/>
<evidence type="ECO:0000313" key="4">
    <source>
        <dbReference type="Proteomes" id="UP000886523"/>
    </source>
</evidence>
<evidence type="ECO:0000313" key="3">
    <source>
        <dbReference type="EMBL" id="KAF9512678.1"/>
    </source>
</evidence>
<dbReference type="GO" id="GO:0006362">
    <property type="term" value="P:transcription elongation by RNA polymerase I"/>
    <property type="evidence" value="ECO:0007669"/>
    <property type="project" value="TreeGrafter"/>
</dbReference>
<dbReference type="InterPro" id="IPR036575">
    <property type="entry name" value="TFIIS_cen_dom_sf"/>
</dbReference>
<dbReference type="Gene3D" id="3.30.40.10">
    <property type="entry name" value="Zinc/RING finger domain, C3HC4 (zinc finger)"/>
    <property type="match status" value="1"/>
</dbReference>
<comment type="caution">
    <text evidence="3">The sequence shown here is derived from an EMBL/GenBank/DDBJ whole genome shotgun (WGS) entry which is preliminary data.</text>
</comment>
<dbReference type="PANTHER" id="PTHR11477">
    <property type="entry name" value="TRANSCRIPTION FACTOR S-II ZINC FINGER DOMAIN-CONTAINING PROTEIN"/>
    <property type="match status" value="1"/>
</dbReference>
<dbReference type="AlphaFoldDB" id="A0A9P6DVH2"/>
<organism evidence="3 4">
    <name type="scientific">Hydnum rufescens UP504</name>
    <dbReference type="NCBI Taxonomy" id="1448309"/>
    <lineage>
        <taxon>Eukaryota</taxon>
        <taxon>Fungi</taxon>
        <taxon>Dikarya</taxon>
        <taxon>Basidiomycota</taxon>
        <taxon>Agaricomycotina</taxon>
        <taxon>Agaricomycetes</taxon>
        <taxon>Cantharellales</taxon>
        <taxon>Hydnaceae</taxon>
        <taxon>Hydnum</taxon>
    </lineage>
</organism>
<reference evidence="3" key="1">
    <citation type="journal article" date="2020" name="Nat. Commun.">
        <title>Large-scale genome sequencing of mycorrhizal fungi provides insights into the early evolution of symbiotic traits.</title>
        <authorList>
            <person name="Miyauchi S."/>
            <person name="Kiss E."/>
            <person name="Kuo A."/>
            <person name="Drula E."/>
            <person name="Kohler A."/>
            <person name="Sanchez-Garcia M."/>
            <person name="Morin E."/>
            <person name="Andreopoulos B."/>
            <person name="Barry K.W."/>
            <person name="Bonito G."/>
            <person name="Buee M."/>
            <person name="Carver A."/>
            <person name="Chen C."/>
            <person name="Cichocki N."/>
            <person name="Clum A."/>
            <person name="Culley D."/>
            <person name="Crous P.W."/>
            <person name="Fauchery L."/>
            <person name="Girlanda M."/>
            <person name="Hayes R.D."/>
            <person name="Keri Z."/>
            <person name="LaButti K."/>
            <person name="Lipzen A."/>
            <person name="Lombard V."/>
            <person name="Magnuson J."/>
            <person name="Maillard F."/>
            <person name="Murat C."/>
            <person name="Nolan M."/>
            <person name="Ohm R.A."/>
            <person name="Pangilinan J."/>
            <person name="Pereira M.F."/>
            <person name="Perotto S."/>
            <person name="Peter M."/>
            <person name="Pfister S."/>
            <person name="Riley R."/>
            <person name="Sitrit Y."/>
            <person name="Stielow J.B."/>
            <person name="Szollosi G."/>
            <person name="Zifcakova L."/>
            <person name="Stursova M."/>
            <person name="Spatafora J.W."/>
            <person name="Tedersoo L."/>
            <person name="Vaario L.M."/>
            <person name="Yamada A."/>
            <person name="Yan M."/>
            <person name="Wang P."/>
            <person name="Xu J."/>
            <person name="Bruns T."/>
            <person name="Baldrian P."/>
            <person name="Vilgalys R."/>
            <person name="Dunand C."/>
            <person name="Henrissat B."/>
            <person name="Grigoriev I.V."/>
            <person name="Hibbett D."/>
            <person name="Nagy L.G."/>
            <person name="Martin F.M."/>
        </authorList>
    </citation>
    <scope>NUCLEOTIDE SEQUENCE</scope>
    <source>
        <strain evidence="3">UP504</strain>
    </source>
</reference>
<feature type="compositionally biased region" description="Polar residues" evidence="1">
    <location>
        <begin position="79"/>
        <end position="95"/>
    </location>
</feature>
<name>A0A9P6DVH2_9AGAM</name>
<feature type="compositionally biased region" description="Basic and acidic residues" evidence="1">
    <location>
        <begin position="148"/>
        <end position="159"/>
    </location>
</feature>
<gene>
    <name evidence="3" type="ORF">BS47DRAFT_1041532</name>
</gene>
<feature type="compositionally biased region" description="Basic residues" evidence="1">
    <location>
        <begin position="127"/>
        <end position="138"/>
    </location>
</feature>
<dbReference type="Gene3D" id="1.10.472.30">
    <property type="entry name" value="Transcription elongation factor S-II, central domain"/>
    <property type="match status" value="1"/>
</dbReference>
<dbReference type="Pfam" id="PF07500">
    <property type="entry name" value="TFIIS_M"/>
    <property type="match status" value="1"/>
</dbReference>
<dbReference type="Pfam" id="PF07744">
    <property type="entry name" value="SPOC"/>
    <property type="match status" value="1"/>
</dbReference>
<dbReference type="SUPFAM" id="SSF46942">
    <property type="entry name" value="Elongation factor TFIIS domain 2"/>
    <property type="match status" value="1"/>
</dbReference>
<feature type="region of interest" description="Disordered" evidence="1">
    <location>
        <begin position="421"/>
        <end position="525"/>
    </location>
</feature>
<feature type="domain" description="TFIIS central" evidence="2">
    <location>
        <begin position="185"/>
        <end position="332"/>
    </location>
</feature>
<dbReference type="PANTHER" id="PTHR11477:SF11">
    <property type="entry name" value="TRANSCRIPTION FACTOR BYE1"/>
    <property type="match status" value="1"/>
</dbReference>
<sequence>MIGMLRFMYFRYHFDCINLTPAKAEEISIYVCDSCQLRTGKRLLSKWEGIDPDSYLLELRKKPRRVSPSMPRPHHLEGMSSSDQESDINGDQSDGQHWLESDAAVESEDSSTDFSDSDKGHVSMSVSRKRNTRVRRRISPLSSASASDDDRRGISRISEDAGTTQPRPKRKANVPNTPAKRPRTTNSKAQSAVDDPARKYCLTRLRNILNPIFEEYALNHSKEKAEVGDNTSGDAYASAVESHLFQIFSEADRSGSPAVGQKYKAQFRMLTFNLEKRDRVVLRQRIGSGLLSASELSTMSNADLASEQQKKEMETAQKESLQHSILEARGKDRPLRKITHKGEEVIEDSNMDDELVRVRASIVEDEPDRSVRIPAASAPVDLAVQTSAIPLKSPVHETFTPISPRLSKSLESHILHGVRVTPSDTEGFRPLPISHDTGDLTFDTTSSSPLGPDRNSGSTDPLSTEAPLNATGSEVVSDSQPDASPTNRFDLNSIAWSSSPPVGNTIEPSDVYEPEPDLSGPDSVPGDVDFTVDATDDHDFNMFLDEQTSSNPPPTAPLSPTVWTGEIRMPSPPIRCAVDAQLVAGRPPDFREPTFWASLFTSPSLNVEGRVPVPAARNYLLDSRLNSGRELVAVVFEPRQESDRGNFDQLVQFLLVKERNGVVFPWGTVASPDAPGKELYLVPLLPEAPLPEYLMMLDYLSFPTVRAATVLIGFFILHKIKKPTRPSNFSILTNPAPTYPSPNPPNPPNLPLSGSFDFDLSALTPEFIADLLKNNPSIGTTAAAAFSPVSQPSFYHEAPYVAPAPYNPPYPTPPNMTPAPSHSQYPPVVPLASNTPRYIDRSPEHDRRRRDSYESPRARGRGRGGPGGHGGHTTGLRSSTGFGPVDNGWASRRRGRGGGSGRETDSERQEQKNDTSPREGIQSWGHEKYV</sequence>
<dbReference type="InterPro" id="IPR003618">
    <property type="entry name" value="TFIIS_cen_dom"/>
</dbReference>
<dbReference type="OrthoDB" id="436852at2759"/>
<dbReference type="InterPro" id="IPR013083">
    <property type="entry name" value="Znf_RING/FYVE/PHD"/>
</dbReference>
<dbReference type="GO" id="GO:0031564">
    <property type="term" value="P:transcription antitermination"/>
    <property type="evidence" value="ECO:0007669"/>
    <property type="project" value="TreeGrafter"/>
</dbReference>
<feature type="compositionally biased region" description="Polar residues" evidence="1">
    <location>
        <begin position="470"/>
        <end position="502"/>
    </location>
</feature>
<dbReference type="GO" id="GO:0001139">
    <property type="term" value="F:RNA polymerase II complex recruiting activity"/>
    <property type="evidence" value="ECO:0007669"/>
    <property type="project" value="TreeGrafter"/>
</dbReference>
<dbReference type="GO" id="GO:0005634">
    <property type="term" value="C:nucleus"/>
    <property type="evidence" value="ECO:0007669"/>
    <property type="project" value="TreeGrafter"/>
</dbReference>
<evidence type="ECO:0000256" key="1">
    <source>
        <dbReference type="SAM" id="MobiDB-lite"/>
    </source>
</evidence>
<dbReference type="GO" id="GO:0000977">
    <property type="term" value="F:RNA polymerase II transcription regulatory region sequence-specific DNA binding"/>
    <property type="evidence" value="ECO:0007669"/>
    <property type="project" value="TreeGrafter"/>
</dbReference>
<feature type="region of interest" description="Disordered" evidence="1">
    <location>
        <begin position="61"/>
        <end position="195"/>
    </location>
</feature>
<dbReference type="GO" id="GO:0006368">
    <property type="term" value="P:transcription elongation by RNA polymerase II"/>
    <property type="evidence" value="ECO:0007669"/>
    <property type="project" value="TreeGrafter"/>
</dbReference>
<feature type="compositionally biased region" description="Basic and acidic residues" evidence="1">
    <location>
        <begin position="902"/>
        <end position="917"/>
    </location>
</feature>
<dbReference type="PROSITE" id="PS51321">
    <property type="entry name" value="TFIIS_CENTRAL"/>
    <property type="match status" value="1"/>
</dbReference>
<dbReference type="SMART" id="SM00510">
    <property type="entry name" value="TFS2M"/>
    <property type="match status" value="1"/>
</dbReference>
<keyword evidence="4" id="KW-1185">Reference proteome</keyword>
<dbReference type="EMBL" id="MU128983">
    <property type="protein sequence ID" value="KAF9512678.1"/>
    <property type="molecule type" value="Genomic_DNA"/>
</dbReference>
<feature type="compositionally biased region" description="Basic and acidic residues" evidence="1">
    <location>
        <begin position="838"/>
        <end position="857"/>
    </location>
</feature>
<dbReference type="InterPro" id="IPR012921">
    <property type="entry name" value="SPOC_C"/>
</dbReference>
<evidence type="ECO:0000259" key="2">
    <source>
        <dbReference type="PROSITE" id="PS51321"/>
    </source>
</evidence>
<dbReference type="CDD" id="cd21538">
    <property type="entry name" value="SPOC_TFIIS"/>
    <property type="match status" value="1"/>
</dbReference>
<dbReference type="Proteomes" id="UP000886523">
    <property type="component" value="Unassembled WGS sequence"/>
</dbReference>